<keyword evidence="2" id="KW-1185">Reference proteome</keyword>
<proteinExistence type="predicted"/>
<evidence type="ECO:0000313" key="2">
    <source>
        <dbReference type="Proteomes" id="UP000187209"/>
    </source>
</evidence>
<reference evidence="1 2" key="1">
    <citation type="submission" date="2016-11" db="EMBL/GenBank/DDBJ databases">
        <title>The macronuclear genome of Stentor coeruleus: a giant cell with tiny introns.</title>
        <authorList>
            <person name="Slabodnick M."/>
            <person name="Ruby J.G."/>
            <person name="Reiff S.B."/>
            <person name="Swart E.C."/>
            <person name="Gosai S."/>
            <person name="Prabakaran S."/>
            <person name="Witkowska E."/>
            <person name="Larue G.E."/>
            <person name="Fisher S."/>
            <person name="Freeman R.M."/>
            <person name="Gunawardena J."/>
            <person name="Chu W."/>
            <person name="Stover N.A."/>
            <person name="Gregory B.D."/>
            <person name="Nowacki M."/>
            <person name="Derisi J."/>
            <person name="Roy S.W."/>
            <person name="Marshall W.F."/>
            <person name="Sood P."/>
        </authorList>
    </citation>
    <scope>NUCLEOTIDE SEQUENCE [LARGE SCALE GENOMIC DNA]</scope>
    <source>
        <strain evidence="1">WM001</strain>
    </source>
</reference>
<dbReference type="Proteomes" id="UP000187209">
    <property type="component" value="Unassembled WGS sequence"/>
</dbReference>
<sequence length="112" mass="12991">MANREKTHTLSQIIGATRLVKTSFKHTRKTTLQSAFQAPEALFLNFRKELESTNNVFFHDLTESTNKLNEKFYQLKAKKKELNREKLAGVEELRNELRAINKISINKAKLSL</sequence>
<dbReference type="EMBL" id="MPUH01000029">
    <property type="protein sequence ID" value="OMJ94253.1"/>
    <property type="molecule type" value="Genomic_DNA"/>
</dbReference>
<gene>
    <name evidence="1" type="ORF">SteCoe_2590</name>
</gene>
<evidence type="ECO:0000313" key="1">
    <source>
        <dbReference type="EMBL" id="OMJ94253.1"/>
    </source>
</evidence>
<accession>A0A1R2CZ44</accession>
<name>A0A1R2CZ44_9CILI</name>
<dbReference type="AlphaFoldDB" id="A0A1R2CZ44"/>
<comment type="caution">
    <text evidence="1">The sequence shown here is derived from an EMBL/GenBank/DDBJ whole genome shotgun (WGS) entry which is preliminary data.</text>
</comment>
<protein>
    <submittedName>
        <fullName evidence="1">Uncharacterized protein</fullName>
    </submittedName>
</protein>
<organism evidence="1 2">
    <name type="scientific">Stentor coeruleus</name>
    <dbReference type="NCBI Taxonomy" id="5963"/>
    <lineage>
        <taxon>Eukaryota</taxon>
        <taxon>Sar</taxon>
        <taxon>Alveolata</taxon>
        <taxon>Ciliophora</taxon>
        <taxon>Postciliodesmatophora</taxon>
        <taxon>Heterotrichea</taxon>
        <taxon>Heterotrichida</taxon>
        <taxon>Stentoridae</taxon>
        <taxon>Stentor</taxon>
    </lineage>
</organism>